<dbReference type="NCBIfam" id="NF003588">
    <property type="entry name" value="PRK05254.1-1"/>
    <property type="match status" value="1"/>
</dbReference>
<name>A0A1J4JJ14_9EUKA</name>
<dbReference type="GeneID" id="94844398"/>
<dbReference type="FunFam" id="3.40.470.10:FF:000001">
    <property type="entry name" value="Uracil-DNA glycosylase"/>
    <property type="match status" value="1"/>
</dbReference>
<comment type="similarity">
    <text evidence="2 7 9">Belongs to the uracil-DNA glycosylase (UDG) superfamily. UNG family.</text>
</comment>
<evidence type="ECO:0000256" key="6">
    <source>
        <dbReference type="ARBA" id="ARBA00023204"/>
    </source>
</evidence>
<dbReference type="Gene3D" id="3.40.470.10">
    <property type="entry name" value="Uracil-DNA glycosylase-like domain"/>
    <property type="match status" value="1"/>
</dbReference>
<dbReference type="NCBIfam" id="TIGR00628">
    <property type="entry name" value="ung"/>
    <property type="match status" value="1"/>
</dbReference>
<evidence type="ECO:0000313" key="12">
    <source>
        <dbReference type="Proteomes" id="UP000179807"/>
    </source>
</evidence>
<dbReference type="SMART" id="SM00986">
    <property type="entry name" value="UDG"/>
    <property type="match status" value="1"/>
</dbReference>
<keyword evidence="4 7" id="KW-0227">DNA damage</keyword>
<dbReference type="PANTHER" id="PTHR11264">
    <property type="entry name" value="URACIL-DNA GLYCOSYLASE"/>
    <property type="match status" value="1"/>
</dbReference>
<dbReference type="InterPro" id="IPR018085">
    <property type="entry name" value="Ura-DNA_Glyclase_AS"/>
</dbReference>
<keyword evidence="7" id="KW-0496">Mitochondrion</keyword>
<comment type="caution">
    <text evidence="11">The sequence shown here is derived from an EMBL/GenBank/DDBJ whole genome shotgun (WGS) entry which is preliminary data.</text>
</comment>
<dbReference type="InterPro" id="IPR036895">
    <property type="entry name" value="Uracil-DNA_glycosylase-like_sf"/>
</dbReference>
<dbReference type="GO" id="GO:0097510">
    <property type="term" value="P:base-excision repair, AP site formation via deaminated base removal"/>
    <property type="evidence" value="ECO:0007669"/>
    <property type="project" value="TreeGrafter"/>
</dbReference>
<dbReference type="OrthoDB" id="10031947at2759"/>
<evidence type="ECO:0000256" key="7">
    <source>
        <dbReference type="HAMAP-Rule" id="MF_03166"/>
    </source>
</evidence>
<dbReference type="PANTHER" id="PTHR11264:SF0">
    <property type="entry name" value="URACIL-DNA GLYCOSYLASE"/>
    <property type="match status" value="1"/>
</dbReference>
<keyword evidence="12" id="KW-1185">Reference proteome</keyword>
<comment type="function">
    <text evidence="7 9">Excises uracil residues from the DNA which can arise as a result of misincorporation of dUMP residues by DNA polymerase or due to deamination of cytosine.</text>
</comment>
<evidence type="ECO:0000256" key="2">
    <source>
        <dbReference type="ARBA" id="ARBA00008184"/>
    </source>
</evidence>
<evidence type="ECO:0000256" key="1">
    <source>
        <dbReference type="ARBA" id="ARBA00001400"/>
    </source>
</evidence>
<evidence type="ECO:0000313" key="11">
    <source>
        <dbReference type="EMBL" id="OHS99142.1"/>
    </source>
</evidence>
<evidence type="ECO:0000256" key="5">
    <source>
        <dbReference type="ARBA" id="ARBA00022801"/>
    </source>
</evidence>
<dbReference type="GO" id="GO:0004844">
    <property type="term" value="F:uracil DNA N-glycosylase activity"/>
    <property type="evidence" value="ECO:0007669"/>
    <property type="project" value="UniProtKB-UniRule"/>
</dbReference>
<dbReference type="HAMAP" id="MF_00148">
    <property type="entry name" value="UDG"/>
    <property type="match status" value="1"/>
</dbReference>
<dbReference type="EC" id="3.2.2.27" evidence="3 7"/>
<dbReference type="AlphaFoldDB" id="A0A1J4JJ14"/>
<accession>A0A1J4JJ14</accession>
<evidence type="ECO:0000259" key="10">
    <source>
        <dbReference type="SMART" id="SM00986"/>
    </source>
</evidence>
<dbReference type="SUPFAM" id="SSF52141">
    <property type="entry name" value="Uracil-DNA glycosylase-like"/>
    <property type="match status" value="1"/>
</dbReference>
<feature type="active site" description="Proton acceptor" evidence="7 8">
    <location>
        <position position="116"/>
    </location>
</feature>
<dbReference type="RefSeq" id="XP_068352279.1">
    <property type="nucleotide sequence ID" value="XM_068509694.1"/>
</dbReference>
<dbReference type="Pfam" id="PF03167">
    <property type="entry name" value="UDG"/>
    <property type="match status" value="1"/>
</dbReference>
<keyword evidence="5 7" id="KW-0378">Hydrolase</keyword>
<evidence type="ECO:0000256" key="3">
    <source>
        <dbReference type="ARBA" id="ARBA00012030"/>
    </source>
</evidence>
<organism evidence="11 12">
    <name type="scientific">Tritrichomonas foetus</name>
    <dbReference type="NCBI Taxonomy" id="1144522"/>
    <lineage>
        <taxon>Eukaryota</taxon>
        <taxon>Metamonada</taxon>
        <taxon>Parabasalia</taxon>
        <taxon>Tritrichomonadida</taxon>
        <taxon>Tritrichomonadidae</taxon>
        <taxon>Tritrichomonas</taxon>
    </lineage>
</organism>
<dbReference type="NCBIfam" id="NF003592">
    <property type="entry name" value="PRK05254.1-5"/>
    <property type="match status" value="1"/>
</dbReference>
<evidence type="ECO:0000256" key="9">
    <source>
        <dbReference type="RuleBase" id="RU003780"/>
    </source>
</evidence>
<keyword evidence="7" id="KW-0539">Nucleus</keyword>
<reference evidence="11" key="1">
    <citation type="submission" date="2016-10" db="EMBL/GenBank/DDBJ databases">
        <authorList>
            <person name="Benchimol M."/>
            <person name="Almeida L.G."/>
            <person name="Vasconcelos A.T."/>
            <person name="Perreira-Neves A."/>
            <person name="Rosa I.A."/>
            <person name="Tasca T."/>
            <person name="Bogo M.R."/>
            <person name="de Souza W."/>
        </authorList>
    </citation>
    <scope>NUCLEOTIDE SEQUENCE [LARGE SCALE GENOMIC DNA]</scope>
    <source>
        <strain evidence="11">K</strain>
    </source>
</reference>
<evidence type="ECO:0000256" key="4">
    <source>
        <dbReference type="ARBA" id="ARBA00022763"/>
    </source>
</evidence>
<protein>
    <recommendedName>
        <fullName evidence="3 7">Uracil-DNA glycosylase</fullName>
        <shortName evidence="7">UDG</shortName>
        <ecNumber evidence="3 7">3.2.2.27</ecNumber>
    </recommendedName>
</protein>
<comment type="subcellular location">
    <subcellularLocation>
        <location evidence="7">Mitochondrion</location>
    </subcellularLocation>
    <subcellularLocation>
        <location evidence="7">Nucleus</location>
    </subcellularLocation>
</comment>
<dbReference type="InterPro" id="IPR002043">
    <property type="entry name" value="UDG_fam1"/>
</dbReference>
<dbReference type="InterPro" id="IPR005122">
    <property type="entry name" value="Uracil-DNA_glycosylase-like"/>
</dbReference>
<dbReference type="PROSITE" id="PS00130">
    <property type="entry name" value="U_DNA_GLYCOSYLASE"/>
    <property type="match status" value="1"/>
</dbReference>
<dbReference type="CDD" id="cd10027">
    <property type="entry name" value="UDG-F1-like"/>
    <property type="match status" value="1"/>
</dbReference>
<dbReference type="GO" id="GO:0005634">
    <property type="term" value="C:nucleus"/>
    <property type="evidence" value="ECO:0007669"/>
    <property type="project" value="UniProtKB-SubCell"/>
</dbReference>
<evidence type="ECO:0000256" key="8">
    <source>
        <dbReference type="PROSITE-ProRule" id="PRU10072"/>
    </source>
</evidence>
<dbReference type="EMBL" id="MLAK01001022">
    <property type="protein sequence ID" value="OHS99142.1"/>
    <property type="molecule type" value="Genomic_DNA"/>
</dbReference>
<sequence length="276" mass="31239">MISKQNMKQTTLNFGAVTKSSKPAQKIAPIEITPEEESNFNPDYSKIFDSPEDFKNCLEPSWRKALNAEFSKPYFKKLLDTLKKETKEIFPPKCDILNAFKFCPFNKVKVVIVGQDPYHNVGQAHGLSFSVKKGVQVPPSLQNMYKELQSEYPDFKIPNHGFLESWAKQGVLMLNASLTVAAHEANSHEKYGWHYFTNAAIDAINKRLEGVVFLAWGNSAKKVCSMINKNVHSVLQSGHPSPLSVRFFMGCGHFKEANRILIEKGKTPIRWESVND</sequence>
<feature type="domain" description="Uracil-DNA glycosylase-like" evidence="10">
    <location>
        <begin position="101"/>
        <end position="261"/>
    </location>
</feature>
<gene>
    <name evidence="11" type="primary">ung</name>
    <name evidence="11" type="ORF">TRFO_34499</name>
</gene>
<keyword evidence="6 7" id="KW-0234">DNA repair</keyword>
<dbReference type="VEuPathDB" id="TrichDB:TRFO_34499"/>
<dbReference type="NCBIfam" id="NF003589">
    <property type="entry name" value="PRK05254.1-2"/>
    <property type="match status" value="1"/>
</dbReference>
<dbReference type="GO" id="GO:0005739">
    <property type="term" value="C:mitochondrion"/>
    <property type="evidence" value="ECO:0007669"/>
    <property type="project" value="UniProtKB-SubCell"/>
</dbReference>
<dbReference type="SMART" id="SM00987">
    <property type="entry name" value="UreE_C"/>
    <property type="match status" value="1"/>
</dbReference>
<dbReference type="Proteomes" id="UP000179807">
    <property type="component" value="Unassembled WGS sequence"/>
</dbReference>
<comment type="catalytic activity">
    <reaction evidence="1 7 9">
        <text>Hydrolyzes single-stranded DNA or mismatched double-stranded DNA and polynucleotides, releasing free uracil.</text>
        <dbReference type="EC" id="3.2.2.27"/>
    </reaction>
</comment>
<proteinExistence type="inferred from homology"/>